<feature type="domain" description="O-antigen ligase-related" evidence="6">
    <location>
        <begin position="202"/>
        <end position="339"/>
    </location>
</feature>
<dbReference type="InterPro" id="IPR007016">
    <property type="entry name" value="O-antigen_ligase-rel_domated"/>
</dbReference>
<evidence type="ECO:0000313" key="8">
    <source>
        <dbReference type="EMBL" id="NHK99421.1"/>
    </source>
</evidence>
<feature type="transmembrane region" description="Helical" evidence="5">
    <location>
        <begin position="237"/>
        <end position="254"/>
    </location>
</feature>
<feature type="transmembrane region" description="Helical" evidence="5">
    <location>
        <begin position="217"/>
        <end position="232"/>
    </location>
</feature>
<dbReference type="InterPro" id="IPR045979">
    <property type="entry name" value="DUF5935"/>
</dbReference>
<feature type="transmembrane region" description="Helical" evidence="5">
    <location>
        <begin position="75"/>
        <end position="94"/>
    </location>
</feature>
<gene>
    <name evidence="8" type="ORF">G7087_13630</name>
</gene>
<keyword evidence="4 5" id="KW-0472">Membrane</keyword>
<evidence type="ECO:0000256" key="5">
    <source>
        <dbReference type="SAM" id="Phobius"/>
    </source>
</evidence>
<dbReference type="InterPro" id="IPR017528">
    <property type="entry name" value="CHP03097O-antigen_lig-rel"/>
</dbReference>
<feature type="domain" description="DUF5935" evidence="7">
    <location>
        <begin position="1"/>
        <end position="188"/>
    </location>
</feature>
<keyword evidence="9" id="KW-1185">Reference proteome</keyword>
<feature type="transmembrane region" description="Helical" evidence="5">
    <location>
        <begin position="193"/>
        <end position="211"/>
    </location>
</feature>
<protein>
    <submittedName>
        <fullName evidence="8">O-glycosylation ligase, exosortase A system-associated</fullName>
    </submittedName>
</protein>
<dbReference type="PANTHER" id="PTHR37422:SF13">
    <property type="entry name" value="LIPOPOLYSACCHARIDE BIOSYNTHESIS PROTEIN PA4999-RELATED"/>
    <property type="match status" value="1"/>
</dbReference>
<comment type="subcellular location">
    <subcellularLocation>
        <location evidence="1">Membrane</location>
        <topology evidence="1">Multi-pass membrane protein</topology>
    </subcellularLocation>
</comment>
<comment type="caution">
    <text evidence="8">The sequence shown here is derived from an EMBL/GenBank/DDBJ whole genome shotgun (WGS) entry which is preliminary data.</text>
</comment>
<evidence type="ECO:0000256" key="3">
    <source>
        <dbReference type="ARBA" id="ARBA00022989"/>
    </source>
</evidence>
<accession>A0ABX0HYL0</accession>
<evidence type="ECO:0000259" key="7">
    <source>
        <dbReference type="Pfam" id="PF19358"/>
    </source>
</evidence>
<feature type="transmembrane region" description="Helical" evidence="5">
    <location>
        <begin position="364"/>
        <end position="386"/>
    </location>
</feature>
<evidence type="ECO:0000259" key="6">
    <source>
        <dbReference type="Pfam" id="PF04932"/>
    </source>
</evidence>
<evidence type="ECO:0000256" key="2">
    <source>
        <dbReference type="ARBA" id="ARBA00022692"/>
    </source>
</evidence>
<evidence type="ECO:0000313" key="9">
    <source>
        <dbReference type="Proteomes" id="UP000802098"/>
    </source>
</evidence>
<reference evidence="8 9" key="1">
    <citation type="submission" date="2020-03" db="EMBL/GenBank/DDBJ databases">
        <title>Rubrivivax benzoatilyticus JA2 (sequenced after 10 years sub-culturing).</title>
        <authorList>
            <person name="Gupta D."/>
            <person name="Chintalapati S."/>
            <person name="Chintalapati V.R."/>
        </authorList>
    </citation>
    <scope>NUCLEOTIDE SEQUENCE [LARGE SCALE GENOMIC DNA]</scope>
    <source>
        <strain evidence="8 9">JA2-Mal</strain>
    </source>
</reference>
<evidence type="ECO:0000256" key="4">
    <source>
        <dbReference type="ARBA" id="ARBA00023136"/>
    </source>
</evidence>
<feature type="transmembrane region" description="Helical" evidence="5">
    <location>
        <begin position="170"/>
        <end position="186"/>
    </location>
</feature>
<dbReference type="InterPro" id="IPR051533">
    <property type="entry name" value="WaaL-like"/>
</dbReference>
<dbReference type="RefSeq" id="WP_009856372.1">
    <property type="nucleotide sequence ID" value="NZ_JAAOCD010000006.1"/>
</dbReference>
<dbReference type="Pfam" id="PF04932">
    <property type="entry name" value="Wzy_C"/>
    <property type="match status" value="1"/>
</dbReference>
<dbReference type="GO" id="GO:0016874">
    <property type="term" value="F:ligase activity"/>
    <property type="evidence" value="ECO:0007669"/>
    <property type="project" value="UniProtKB-KW"/>
</dbReference>
<organism evidence="8 9">
    <name type="scientific">Rubrivivax benzoatilyticus</name>
    <dbReference type="NCBI Taxonomy" id="316997"/>
    <lineage>
        <taxon>Bacteria</taxon>
        <taxon>Pseudomonadati</taxon>
        <taxon>Pseudomonadota</taxon>
        <taxon>Betaproteobacteria</taxon>
        <taxon>Burkholderiales</taxon>
        <taxon>Sphaerotilaceae</taxon>
        <taxon>Rubrivivax</taxon>
    </lineage>
</organism>
<sequence>MRDILIMMIVIPAALMALRRPWIGVLLWTWLSLMNPHRYAFGFSVTAPLAAIAAVSTLVGMLAAPKDRESPFKGAPPVILLIFMAWMTLSWVMGMDRANDYAQWDKVMKINLMVLVTLMLLRTRVQIMTFVWVATFSLALLGIKGGLFTIANGGNYRVWGPPGSFIYDNNHFALALVMTIPLMRFLQMQTQAAWLKLAMTGGMVLVAASALGSHSRGGFLAICAMTLVLWWRGRNRFVSGVVLAVVAAVLLAFMPQEWSDRIATIGEYNEDASAQGRLSAWATAWNAAFHYPFGVGFNAARPELFQRFSPNPEVGTPVAHSIYFQVLGQHGFVGLGLFLLLWGVTWRWAAKLRREARDIPQARWAADLGAMCQVSLVGYAVGGAFLNLAHFDWPYDVMAMVVMARVWVRRRSWETEPVPESPRRWQHLLGIVPPRVPAAKGAA</sequence>
<feature type="transmembrane region" description="Helical" evidence="5">
    <location>
        <begin position="130"/>
        <end position="150"/>
    </location>
</feature>
<dbReference type="Proteomes" id="UP000802098">
    <property type="component" value="Unassembled WGS sequence"/>
</dbReference>
<keyword evidence="8" id="KW-0436">Ligase</keyword>
<proteinExistence type="predicted"/>
<feature type="transmembrane region" description="Helical" evidence="5">
    <location>
        <begin position="322"/>
        <end position="344"/>
    </location>
</feature>
<dbReference type="Pfam" id="PF19358">
    <property type="entry name" value="DUF5935"/>
    <property type="match status" value="1"/>
</dbReference>
<evidence type="ECO:0000256" key="1">
    <source>
        <dbReference type="ARBA" id="ARBA00004141"/>
    </source>
</evidence>
<name>A0ABX0HYL0_9BURK</name>
<dbReference type="NCBIfam" id="TIGR03097">
    <property type="entry name" value="PEP_O_lig_1"/>
    <property type="match status" value="1"/>
</dbReference>
<keyword evidence="2 5" id="KW-0812">Transmembrane</keyword>
<feature type="transmembrane region" description="Helical" evidence="5">
    <location>
        <begin position="43"/>
        <end position="63"/>
    </location>
</feature>
<keyword evidence="3 5" id="KW-1133">Transmembrane helix</keyword>
<dbReference type="PANTHER" id="PTHR37422">
    <property type="entry name" value="TEICHURONIC ACID BIOSYNTHESIS PROTEIN TUAE"/>
    <property type="match status" value="1"/>
</dbReference>
<dbReference type="EMBL" id="JAAOCD010000006">
    <property type="protein sequence ID" value="NHK99421.1"/>
    <property type="molecule type" value="Genomic_DNA"/>
</dbReference>